<keyword evidence="1" id="KW-0472">Membrane</keyword>
<evidence type="ECO:0000313" key="3">
    <source>
        <dbReference type="Proteomes" id="UP000478493"/>
    </source>
</evidence>
<protein>
    <recommendedName>
        <fullName evidence="4">Transmembrane protein</fullName>
    </recommendedName>
</protein>
<keyword evidence="1" id="KW-0812">Transmembrane</keyword>
<evidence type="ECO:0000256" key="1">
    <source>
        <dbReference type="SAM" id="Phobius"/>
    </source>
</evidence>
<feature type="transmembrane region" description="Helical" evidence="1">
    <location>
        <begin position="57"/>
        <end position="77"/>
    </location>
</feature>
<evidence type="ECO:0000313" key="2">
    <source>
        <dbReference type="EMBL" id="KAA4531068.1"/>
    </source>
</evidence>
<comment type="caution">
    <text evidence="2">The sequence shown here is derived from an EMBL/GenBank/DDBJ whole genome shotgun (WGS) entry which is preliminary data.</text>
</comment>
<sequence length="131" mass="15733">MEKDNRKYRICFIDYMWYVAEIWHERERTNLNGRMLLFWCWLFVLLIPLGFPPILRLFGWMIGLAIVIPLCFLPDLFCKLRYTARRREALREHYGKMKHPGRKLAKIVLIAIALIVANVALMFHLGFIHWA</sequence>
<name>A0A5M5M189_BACOV</name>
<dbReference type="RefSeq" id="WP_130060950.1">
    <property type="nucleotide sequence ID" value="NZ_JAHYNA010000032.1"/>
</dbReference>
<proteinExistence type="predicted"/>
<feature type="transmembrane region" description="Helical" evidence="1">
    <location>
        <begin position="35"/>
        <end position="51"/>
    </location>
</feature>
<evidence type="ECO:0008006" key="4">
    <source>
        <dbReference type="Google" id="ProtNLM"/>
    </source>
</evidence>
<dbReference type="AlphaFoldDB" id="A0A5M5M189"/>
<accession>A0A5M5M189</accession>
<gene>
    <name evidence="2" type="ORF">F3B85_20215</name>
</gene>
<reference evidence="2 3" key="1">
    <citation type="journal article" date="2019" name="Nat. Med.">
        <title>A library of human gut bacterial isolates paired with longitudinal multiomics data enables mechanistic microbiome research.</title>
        <authorList>
            <person name="Poyet M."/>
            <person name="Groussin M."/>
            <person name="Gibbons S.M."/>
            <person name="Avila-Pacheco J."/>
            <person name="Jiang X."/>
            <person name="Kearney S.M."/>
            <person name="Perrotta A.R."/>
            <person name="Berdy B."/>
            <person name="Zhao S."/>
            <person name="Lieberman T.D."/>
            <person name="Swanson P.K."/>
            <person name="Smith M."/>
            <person name="Roesemann S."/>
            <person name="Alexander J.E."/>
            <person name="Rich S.A."/>
            <person name="Livny J."/>
            <person name="Vlamakis H."/>
            <person name="Clish C."/>
            <person name="Bullock K."/>
            <person name="Deik A."/>
            <person name="Scott J."/>
            <person name="Pierce K.A."/>
            <person name="Xavier R.J."/>
            <person name="Alm E.J."/>
        </authorList>
    </citation>
    <scope>NUCLEOTIDE SEQUENCE [LARGE SCALE GENOMIC DNA]</scope>
    <source>
        <strain evidence="2 3">BIOML-A41</strain>
    </source>
</reference>
<keyword evidence="1" id="KW-1133">Transmembrane helix</keyword>
<feature type="transmembrane region" description="Helical" evidence="1">
    <location>
        <begin position="107"/>
        <end position="130"/>
    </location>
</feature>
<dbReference type="EMBL" id="VWGP01000017">
    <property type="protein sequence ID" value="KAA4531068.1"/>
    <property type="molecule type" value="Genomic_DNA"/>
</dbReference>
<dbReference type="Proteomes" id="UP000478493">
    <property type="component" value="Unassembled WGS sequence"/>
</dbReference>
<organism evidence="2 3">
    <name type="scientific">Bacteroides ovatus</name>
    <dbReference type="NCBI Taxonomy" id="28116"/>
    <lineage>
        <taxon>Bacteria</taxon>
        <taxon>Pseudomonadati</taxon>
        <taxon>Bacteroidota</taxon>
        <taxon>Bacteroidia</taxon>
        <taxon>Bacteroidales</taxon>
        <taxon>Bacteroidaceae</taxon>
        <taxon>Bacteroides</taxon>
    </lineage>
</organism>